<dbReference type="PROSITE" id="PS00635">
    <property type="entry name" value="PILI_CHAPERONE"/>
    <property type="match status" value="1"/>
</dbReference>
<accession>A0A0H2VDP6</accession>
<evidence type="ECO:0000256" key="8">
    <source>
        <dbReference type="RuleBase" id="RU003918"/>
    </source>
</evidence>
<dbReference type="PRINTS" id="PR00969">
    <property type="entry name" value="CHAPERONPILI"/>
</dbReference>
<dbReference type="FunFam" id="2.60.40.10:FF:000458">
    <property type="entry name" value="Molecular chaperone FimC"/>
    <property type="match status" value="1"/>
</dbReference>
<keyword evidence="13" id="KW-1185">Reference proteome</keyword>
<dbReference type="eggNOG" id="COG3121">
    <property type="taxonomic scope" value="Bacteria"/>
</dbReference>
<evidence type="ECO:0000313" key="13">
    <source>
        <dbReference type="Proteomes" id="UP000001410"/>
    </source>
</evidence>
<dbReference type="PANTHER" id="PTHR30251:SF5">
    <property type="entry name" value="FIMBRIAL CHAPARONE PROTEIN"/>
    <property type="match status" value="1"/>
</dbReference>
<dbReference type="Gene3D" id="2.60.40.10">
    <property type="entry name" value="Immunoglobulins"/>
    <property type="match status" value="2"/>
</dbReference>
<dbReference type="InterPro" id="IPR013783">
    <property type="entry name" value="Ig-like_fold"/>
</dbReference>
<keyword evidence="4 9" id="KW-0732">Signal</keyword>
<keyword evidence="7" id="KW-0393">Immunoglobulin domain</keyword>
<dbReference type="InterPro" id="IPR008962">
    <property type="entry name" value="PapD-like_sf"/>
</dbReference>
<dbReference type="KEGG" id="ecc:c5185"/>
<evidence type="ECO:0000313" key="12">
    <source>
        <dbReference type="EMBL" id="AAN83607.1"/>
    </source>
</evidence>
<evidence type="ECO:0000256" key="4">
    <source>
        <dbReference type="ARBA" id="ARBA00022729"/>
    </source>
</evidence>
<evidence type="ECO:0000256" key="9">
    <source>
        <dbReference type="SAM" id="SignalP"/>
    </source>
</evidence>
<dbReference type="SUPFAM" id="SSF49584">
    <property type="entry name" value="Periplasmic chaperone C-domain"/>
    <property type="match status" value="1"/>
</dbReference>
<gene>
    <name evidence="12" type="primary">papD_2</name>
    <name evidence="12" type="ordered locus">c5185</name>
</gene>
<evidence type="ECO:0000256" key="1">
    <source>
        <dbReference type="ARBA" id="ARBA00004418"/>
    </source>
</evidence>
<dbReference type="EMBL" id="AE014075">
    <property type="protein sequence ID" value="AAN83607.1"/>
    <property type="molecule type" value="Genomic_DNA"/>
</dbReference>
<dbReference type="SMR" id="A0A0H2VDP6"/>
<evidence type="ECO:0000256" key="3">
    <source>
        <dbReference type="ARBA" id="ARBA00022558"/>
    </source>
</evidence>
<dbReference type="SUPFAM" id="SSF49354">
    <property type="entry name" value="PapD-like"/>
    <property type="match status" value="1"/>
</dbReference>
<organism evidence="12 13">
    <name type="scientific">Escherichia coli O6:H1 (strain CFT073 / ATCC 700928 / UPEC)</name>
    <dbReference type="NCBI Taxonomy" id="199310"/>
    <lineage>
        <taxon>Bacteria</taxon>
        <taxon>Pseudomonadati</taxon>
        <taxon>Pseudomonadota</taxon>
        <taxon>Gammaproteobacteria</taxon>
        <taxon>Enterobacterales</taxon>
        <taxon>Enterobacteriaceae</taxon>
        <taxon>Escherichia</taxon>
    </lineage>
</organism>
<protein>
    <submittedName>
        <fullName evidence="12">PapD protein</fullName>
    </submittedName>
</protein>
<dbReference type="HOGENOM" id="CLU_070768_5_1_6"/>
<proteinExistence type="inferred from homology"/>
<keyword evidence="3" id="KW-1029">Fimbrium biogenesis</keyword>
<evidence type="ECO:0000256" key="2">
    <source>
        <dbReference type="ARBA" id="ARBA00007399"/>
    </source>
</evidence>
<comment type="subcellular location">
    <subcellularLocation>
        <location evidence="1 8">Periplasm</location>
    </subcellularLocation>
</comment>
<dbReference type="PANTHER" id="PTHR30251">
    <property type="entry name" value="PILUS ASSEMBLY CHAPERONE"/>
    <property type="match status" value="1"/>
</dbReference>
<reference evidence="12 13" key="1">
    <citation type="journal article" date="2002" name="Proc. Natl. Acad. Sci. U.S.A.">
        <title>Extensive mosaic structure revealed by the complete genome sequence of uropathogenic Escherichia coli.</title>
        <authorList>
            <person name="Welch R.A."/>
            <person name="Burland V."/>
            <person name="Plunkett G.III."/>
            <person name="Redford P."/>
            <person name="Roesch P."/>
            <person name="Rasko D."/>
            <person name="Buckles E.L."/>
            <person name="Liou S.R."/>
            <person name="Boutin A."/>
            <person name="Hackett J."/>
            <person name="Stroud D."/>
            <person name="Mayhew G.F."/>
            <person name="Rose D.J."/>
            <person name="Zhou S."/>
            <person name="Schwartz D.C."/>
            <person name="Perna N.T."/>
            <person name="Mobley H.L."/>
            <person name="Donnenberg M.S."/>
            <person name="Blattner F.R."/>
        </authorList>
    </citation>
    <scope>NUCLEOTIDE SEQUENCE [LARGE SCALE GENOMIC DNA]</scope>
    <source>
        <strain evidence="13">CFT073 / ATCC 700928 / UPEC</strain>
    </source>
</reference>
<keyword evidence="6 8" id="KW-0143">Chaperone</keyword>
<dbReference type="InterPro" id="IPR050643">
    <property type="entry name" value="Periplasmic_pilus_chap"/>
</dbReference>
<evidence type="ECO:0000256" key="7">
    <source>
        <dbReference type="ARBA" id="ARBA00023319"/>
    </source>
</evidence>
<dbReference type="Pfam" id="PF00345">
    <property type="entry name" value="PapD_N"/>
    <property type="match status" value="1"/>
</dbReference>
<evidence type="ECO:0000256" key="5">
    <source>
        <dbReference type="ARBA" id="ARBA00022764"/>
    </source>
</evidence>
<evidence type="ECO:0000259" key="10">
    <source>
        <dbReference type="Pfam" id="PF00345"/>
    </source>
</evidence>
<feature type="domain" description="Pili assembly chaperone C-terminal" evidence="11">
    <location>
        <begin position="169"/>
        <end position="226"/>
    </location>
</feature>
<comment type="similarity">
    <text evidence="2 8">Belongs to the periplasmic pilus chaperone family.</text>
</comment>
<dbReference type="InterPro" id="IPR018046">
    <property type="entry name" value="Pili_assmbl_chaperone_CS"/>
</dbReference>
<evidence type="ECO:0000256" key="6">
    <source>
        <dbReference type="ARBA" id="ARBA00023186"/>
    </source>
</evidence>
<evidence type="ECO:0000259" key="11">
    <source>
        <dbReference type="Pfam" id="PF02753"/>
    </source>
</evidence>
<feature type="chain" id="PRO_5002599795" evidence="9">
    <location>
        <begin position="27"/>
        <end position="244"/>
    </location>
</feature>
<dbReference type="InterPro" id="IPR001829">
    <property type="entry name" value="Pili_assmbl_chaperone_bac"/>
</dbReference>
<feature type="signal peptide" evidence="9">
    <location>
        <begin position="1"/>
        <end position="26"/>
    </location>
</feature>
<dbReference type="GO" id="GO:0071555">
    <property type="term" value="P:cell wall organization"/>
    <property type="evidence" value="ECO:0007669"/>
    <property type="project" value="InterPro"/>
</dbReference>
<dbReference type="Pfam" id="PF02753">
    <property type="entry name" value="PapD_C"/>
    <property type="match status" value="1"/>
</dbReference>
<dbReference type="InterPro" id="IPR016148">
    <property type="entry name" value="Pili_assmbl_chaperone_C"/>
</dbReference>
<dbReference type="InterPro" id="IPR036316">
    <property type="entry name" value="Pili_assmbl_chap_C_dom_sf"/>
</dbReference>
<feature type="domain" description="Pili assembly chaperone N-terminal" evidence="10">
    <location>
        <begin position="28"/>
        <end position="146"/>
    </location>
</feature>
<name>A0A0H2VDP6_ECOL6</name>
<dbReference type="InterPro" id="IPR016147">
    <property type="entry name" value="Pili_assmbl_chaperone_N"/>
</dbReference>
<sequence>MWKLSMIRKKILMAAIPLFVISGADAAVSLDRTRAVFDGSEKSMTLDISNDNKQLPYLAQAWIENENQEKIIAGPVIATPPVQRLEPGAKSMVRLSTTPDISKLPQDRESLFYFNLREIPPRSEKANVLQIALQTKIKLFYRPAAIKTRPNEVWQDQLILNKVSGGYRIENPTPYYVTVIGLGGSEKQAEEGEFETVMLSPRSEQTVKSANYNTPYLSYINDYGGRPVLSFICNGSRCSVKKEK</sequence>
<dbReference type="Proteomes" id="UP000001410">
    <property type="component" value="Chromosome"/>
</dbReference>
<keyword evidence="5" id="KW-0574">Periplasm</keyword>
<dbReference type="AlphaFoldDB" id="A0A0H2VDP6"/>
<dbReference type="GO" id="GO:0030288">
    <property type="term" value="C:outer membrane-bounded periplasmic space"/>
    <property type="evidence" value="ECO:0007669"/>
    <property type="project" value="InterPro"/>
</dbReference>
<dbReference type="STRING" id="199310.c5185"/>